<dbReference type="OrthoDB" id="3436968at2"/>
<dbReference type="RefSeq" id="WP_123199253.1">
    <property type="nucleotide sequence ID" value="NZ_RJMB01000001.1"/>
</dbReference>
<feature type="region of interest" description="Disordered" evidence="1">
    <location>
        <begin position="80"/>
        <end position="185"/>
    </location>
</feature>
<keyword evidence="2" id="KW-0812">Transmembrane</keyword>
<keyword evidence="2" id="KW-1133">Transmembrane helix</keyword>
<dbReference type="Proteomes" id="UP000269198">
    <property type="component" value="Unassembled WGS sequence"/>
</dbReference>
<organism evidence="3 4">
    <name type="scientific">Halostreptopolyspora alba</name>
    <dbReference type="NCBI Taxonomy" id="2487137"/>
    <lineage>
        <taxon>Bacteria</taxon>
        <taxon>Bacillati</taxon>
        <taxon>Actinomycetota</taxon>
        <taxon>Actinomycetes</taxon>
        <taxon>Streptosporangiales</taxon>
        <taxon>Nocardiopsidaceae</taxon>
        <taxon>Halostreptopolyspora</taxon>
    </lineage>
</organism>
<feature type="region of interest" description="Disordered" evidence="1">
    <location>
        <begin position="37"/>
        <end position="65"/>
    </location>
</feature>
<evidence type="ECO:0000313" key="3">
    <source>
        <dbReference type="EMBL" id="RNL87388.1"/>
    </source>
</evidence>
<evidence type="ECO:0000256" key="1">
    <source>
        <dbReference type="SAM" id="MobiDB-lite"/>
    </source>
</evidence>
<reference evidence="3 4" key="1">
    <citation type="submission" date="2018-11" db="EMBL/GenBank/DDBJ databases">
        <title>The genome draft of YIM 96095.</title>
        <authorList>
            <person name="Tang S.-K."/>
            <person name="Chunyu W.-X."/>
            <person name="Feng Y.-Z."/>
        </authorList>
    </citation>
    <scope>NUCLEOTIDE SEQUENCE [LARGE SCALE GENOMIC DNA]</scope>
    <source>
        <strain evidence="3 4">YIM 96095</strain>
    </source>
</reference>
<name>A0A3N0EHM0_9ACTN</name>
<feature type="compositionally biased region" description="Basic and acidic residues" evidence="1">
    <location>
        <begin position="162"/>
        <end position="172"/>
    </location>
</feature>
<proteinExistence type="predicted"/>
<feature type="transmembrane region" description="Helical" evidence="2">
    <location>
        <begin position="6"/>
        <end position="24"/>
    </location>
</feature>
<feature type="compositionally biased region" description="Basic and acidic residues" evidence="1">
    <location>
        <begin position="120"/>
        <end position="152"/>
    </location>
</feature>
<dbReference type="EMBL" id="RJMB01000001">
    <property type="protein sequence ID" value="RNL87388.1"/>
    <property type="molecule type" value="Genomic_DNA"/>
</dbReference>
<feature type="compositionally biased region" description="Basic and acidic residues" evidence="1">
    <location>
        <begin position="51"/>
        <end position="60"/>
    </location>
</feature>
<gene>
    <name evidence="3" type="ORF">EFW17_00740</name>
</gene>
<evidence type="ECO:0000256" key="2">
    <source>
        <dbReference type="SAM" id="Phobius"/>
    </source>
</evidence>
<keyword evidence="2" id="KW-0472">Membrane</keyword>
<comment type="caution">
    <text evidence="3">The sequence shown here is derived from an EMBL/GenBank/DDBJ whole genome shotgun (WGS) entry which is preliminary data.</text>
</comment>
<keyword evidence="4" id="KW-1185">Reference proteome</keyword>
<protein>
    <submittedName>
        <fullName evidence="3">Uncharacterized protein</fullName>
    </submittedName>
</protein>
<evidence type="ECO:0000313" key="4">
    <source>
        <dbReference type="Proteomes" id="UP000269198"/>
    </source>
</evidence>
<sequence length="185" mass="20499">MPTWIWSGGALLVICAVFVVWRLVQLTKQPRTYFRAGNADPTRDGNAMGEHGSRAPESVRESVTPGALESTVDEEAAEFIQGPRHDAPPITEGVDREVGGLLDETLGDPETRNPTPTEGHLGHDESEPHERERRLTAAAEHRRAAEEHRRAAEALTPEDEERGERAPADRPADGPQQPRHGRWHH</sequence>
<feature type="compositionally biased region" description="Basic and acidic residues" evidence="1">
    <location>
        <begin position="83"/>
        <end position="98"/>
    </location>
</feature>
<dbReference type="AlphaFoldDB" id="A0A3N0EHM0"/>
<accession>A0A3N0EHM0</accession>